<proteinExistence type="predicted"/>
<dbReference type="EMBL" id="CAJVQB010063422">
    <property type="protein sequence ID" value="CAG8840692.1"/>
    <property type="molecule type" value="Genomic_DNA"/>
</dbReference>
<keyword evidence="2" id="KW-1185">Reference proteome</keyword>
<reference evidence="1 2" key="1">
    <citation type="submission" date="2021-06" db="EMBL/GenBank/DDBJ databases">
        <authorList>
            <person name="Kallberg Y."/>
            <person name="Tangrot J."/>
            <person name="Rosling A."/>
        </authorList>
    </citation>
    <scope>NUCLEOTIDE SEQUENCE [LARGE SCALE GENOMIC DNA]</scope>
    <source>
        <strain evidence="1 2">120-4 pot B 10/14</strain>
    </source>
</reference>
<organism evidence="1 2">
    <name type="scientific">Gigaspora margarita</name>
    <dbReference type="NCBI Taxonomy" id="4874"/>
    <lineage>
        <taxon>Eukaryota</taxon>
        <taxon>Fungi</taxon>
        <taxon>Fungi incertae sedis</taxon>
        <taxon>Mucoromycota</taxon>
        <taxon>Glomeromycotina</taxon>
        <taxon>Glomeromycetes</taxon>
        <taxon>Diversisporales</taxon>
        <taxon>Gigasporaceae</taxon>
        <taxon>Gigaspora</taxon>
    </lineage>
</organism>
<feature type="non-terminal residue" evidence="1">
    <location>
        <position position="1"/>
    </location>
</feature>
<evidence type="ECO:0000313" key="1">
    <source>
        <dbReference type="EMBL" id="CAG8840692.1"/>
    </source>
</evidence>
<evidence type="ECO:0000313" key="2">
    <source>
        <dbReference type="Proteomes" id="UP000789901"/>
    </source>
</evidence>
<name>A0ABN7WV59_GIGMA</name>
<feature type="non-terminal residue" evidence="1">
    <location>
        <position position="72"/>
    </location>
</feature>
<gene>
    <name evidence="1" type="ORF">GMARGA_LOCUS35027</name>
</gene>
<accession>A0ABN7WV59</accession>
<sequence length="72" mass="8412">YEDIKVDQNVSDSSVSADQNLSNINLFNLTSNKKTDEATIYTLLKILRTINEYSTQWIFFGFLETVKEIKRF</sequence>
<comment type="caution">
    <text evidence="1">The sequence shown here is derived from an EMBL/GenBank/DDBJ whole genome shotgun (WGS) entry which is preliminary data.</text>
</comment>
<protein>
    <submittedName>
        <fullName evidence="1">3898_t:CDS:1</fullName>
    </submittedName>
</protein>
<dbReference type="Proteomes" id="UP000789901">
    <property type="component" value="Unassembled WGS sequence"/>
</dbReference>